<feature type="non-terminal residue" evidence="1">
    <location>
        <position position="1"/>
    </location>
</feature>
<gene>
    <name evidence="1" type="ORF">K443DRAFT_30718</name>
</gene>
<dbReference type="AlphaFoldDB" id="A0A0C9X1N0"/>
<dbReference type="OrthoDB" id="391988at2759"/>
<evidence type="ECO:0000313" key="2">
    <source>
        <dbReference type="Proteomes" id="UP000054477"/>
    </source>
</evidence>
<reference evidence="1 2" key="1">
    <citation type="submission" date="2014-04" db="EMBL/GenBank/DDBJ databases">
        <authorList>
            <consortium name="DOE Joint Genome Institute"/>
            <person name="Kuo A."/>
            <person name="Kohler A."/>
            <person name="Nagy L.G."/>
            <person name="Floudas D."/>
            <person name="Copeland A."/>
            <person name="Barry K.W."/>
            <person name="Cichocki N."/>
            <person name="Veneault-Fourrey C."/>
            <person name="LaButti K."/>
            <person name="Lindquist E.A."/>
            <person name="Lipzen A."/>
            <person name="Lundell T."/>
            <person name="Morin E."/>
            <person name="Murat C."/>
            <person name="Sun H."/>
            <person name="Tunlid A."/>
            <person name="Henrissat B."/>
            <person name="Grigoriev I.V."/>
            <person name="Hibbett D.S."/>
            <person name="Martin F."/>
            <person name="Nordberg H.P."/>
            <person name="Cantor M.N."/>
            <person name="Hua S.X."/>
        </authorList>
    </citation>
    <scope>NUCLEOTIDE SEQUENCE [LARGE SCALE GENOMIC DNA]</scope>
    <source>
        <strain evidence="1 2">LaAM-08-1</strain>
    </source>
</reference>
<dbReference type="InterPro" id="IPR027417">
    <property type="entry name" value="P-loop_NTPase"/>
</dbReference>
<evidence type="ECO:0008006" key="3">
    <source>
        <dbReference type="Google" id="ProtNLM"/>
    </source>
</evidence>
<sequence>PASLPSQVEQTLDSCPRYVCKLSTGVGKSSLVRYMFNVDPQKIDVAHDRAGDADIELEYESSDNPRFILHDSKGFEAGSSTNWDKVDRFLRRCQAYPELSRRIHAI</sequence>
<feature type="non-terminal residue" evidence="1">
    <location>
        <position position="106"/>
    </location>
</feature>
<dbReference type="Gene3D" id="3.40.50.300">
    <property type="entry name" value="P-loop containing nucleotide triphosphate hydrolases"/>
    <property type="match status" value="1"/>
</dbReference>
<dbReference type="EMBL" id="KN838764">
    <property type="protein sequence ID" value="KIJ95208.1"/>
    <property type="molecule type" value="Genomic_DNA"/>
</dbReference>
<proteinExistence type="predicted"/>
<dbReference type="STRING" id="1095629.A0A0C9X1N0"/>
<protein>
    <recommendedName>
        <fullName evidence="3">G domain-containing protein</fullName>
    </recommendedName>
</protein>
<name>A0A0C9X1N0_9AGAR</name>
<reference evidence="2" key="2">
    <citation type="submission" date="2015-01" db="EMBL/GenBank/DDBJ databases">
        <title>Evolutionary Origins and Diversification of the Mycorrhizal Mutualists.</title>
        <authorList>
            <consortium name="DOE Joint Genome Institute"/>
            <consortium name="Mycorrhizal Genomics Consortium"/>
            <person name="Kohler A."/>
            <person name="Kuo A."/>
            <person name="Nagy L.G."/>
            <person name="Floudas D."/>
            <person name="Copeland A."/>
            <person name="Barry K.W."/>
            <person name="Cichocki N."/>
            <person name="Veneault-Fourrey C."/>
            <person name="LaButti K."/>
            <person name="Lindquist E.A."/>
            <person name="Lipzen A."/>
            <person name="Lundell T."/>
            <person name="Morin E."/>
            <person name="Murat C."/>
            <person name="Riley R."/>
            <person name="Ohm R."/>
            <person name="Sun H."/>
            <person name="Tunlid A."/>
            <person name="Henrissat B."/>
            <person name="Grigoriev I.V."/>
            <person name="Hibbett D.S."/>
            <person name="Martin F."/>
        </authorList>
    </citation>
    <scope>NUCLEOTIDE SEQUENCE [LARGE SCALE GENOMIC DNA]</scope>
    <source>
        <strain evidence="2">LaAM-08-1</strain>
    </source>
</reference>
<dbReference type="Proteomes" id="UP000054477">
    <property type="component" value="Unassembled WGS sequence"/>
</dbReference>
<organism evidence="1 2">
    <name type="scientific">Laccaria amethystina LaAM-08-1</name>
    <dbReference type="NCBI Taxonomy" id="1095629"/>
    <lineage>
        <taxon>Eukaryota</taxon>
        <taxon>Fungi</taxon>
        <taxon>Dikarya</taxon>
        <taxon>Basidiomycota</taxon>
        <taxon>Agaricomycotina</taxon>
        <taxon>Agaricomycetes</taxon>
        <taxon>Agaricomycetidae</taxon>
        <taxon>Agaricales</taxon>
        <taxon>Agaricineae</taxon>
        <taxon>Hydnangiaceae</taxon>
        <taxon>Laccaria</taxon>
    </lineage>
</organism>
<evidence type="ECO:0000313" key="1">
    <source>
        <dbReference type="EMBL" id="KIJ95208.1"/>
    </source>
</evidence>
<dbReference type="HOGENOM" id="CLU_154731_0_0_1"/>
<accession>A0A0C9X1N0</accession>
<keyword evidence="2" id="KW-1185">Reference proteome</keyword>